<reference evidence="1" key="1">
    <citation type="submission" date="2024-08" db="EMBL/GenBank/DDBJ databases">
        <title>Lentilactobacillus sp. nov., isolated from tree bark.</title>
        <authorList>
            <person name="Phuengjayaem S."/>
            <person name="Tanasupawat S."/>
        </authorList>
    </citation>
    <scope>NUCLEOTIDE SEQUENCE</scope>
    <source>
        <strain evidence="1">SPB1-3</strain>
    </source>
</reference>
<dbReference type="EMBL" id="CP168151">
    <property type="protein sequence ID" value="XFD39442.1"/>
    <property type="molecule type" value="Genomic_DNA"/>
</dbReference>
<evidence type="ECO:0000313" key="1">
    <source>
        <dbReference type="EMBL" id="XFD39442.1"/>
    </source>
</evidence>
<accession>A0ACD5DDT5</accession>
<protein>
    <submittedName>
        <fullName evidence="1">Multidrug effflux MFS transporter</fullName>
    </submittedName>
</protein>
<gene>
    <name evidence="1" type="ORF">O0236_008560</name>
</gene>
<organism evidence="1 2">
    <name type="scientific">Lentilactobacillus terminaliae</name>
    <dbReference type="NCBI Taxonomy" id="3003483"/>
    <lineage>
        <taxon>Bacteria</taxon>
        <taxon>Bacillati</taxon>
        <taxon>Bacillota</taxon>
        <taxon>Bacilli</taxon>
        <taxon>Lactobacillales</taxon>
        <taxon>Lactobacillaceae</taxon>
        <taxon>Lentilactobacillus</taxon>
    </lineage>
</organism>
<sequence length="392" mass="42968">MNNVRKQTPAIMLIIALVGFPQISESIFTPALPNISKLMLVSAKTSQLTMSSYFIGFAFGVLFWGRLSDYLGRRPAMILGIATYLIGNIGLLMSGNFNLFMTFRIVQAFGAASGSVITQTIMRESFSGIESEKIFAKVSAAMALSPALGPLLGGGILTYSKSYHSIFNLLIGMALILIIMVSIKLPETRVIRTNVKVVSWQSTAWQMVKSPKVWFFCLLISGINGILFSYYAEVPFIFEKHFGLTAFQYGWLGLIIGAASIVGAILTNHFASHTSPEKIVDLGLTISLAGTLIIFVTTNNLILFLVSVFITFIGINIVLPIALSRALIGFEDVIGTASGLLSFIYYLVISAFTYLMSYMHDGTAFSLPRYLLIIITLMISGRIIVIVINRRK</sequence>
<evidence type="ECO:0000313" key="2">
    <source>
        <dbReference type="Proteomes" id="UP001149860"/>
    </source>
</evidence>
<name>A0ACD5DDT5_9LACO</name>
<proteinExistence type="predicted"/>
<dbReference type="Proteomes" id="UP001149860">
    <property type="component" value="Chromosome"/>
</dbReference>
<keyword evidence="2" id="KW-1185">Reference proteome</keyword>